<evidence type="ECO:0000313" key="7">
    <source>
        <dbReference type="EMBL" id="KAG9321268.1"/>
    </source>
</evidence>
<comment type="caution">
    <text evidence="7">The sequence shown here is derived from an EMBL/GenBank/DDBJ whole genome shotgun (WGS) entry which is preliminary data.</text>
</comment>
<feature type="domain" description="Major facilitator superfamily (MFS) profile" evidence="6">
    <location>
        <begin position="70"/>
        <end position="474"/>
    </location>
</feature>
<dbReference type="Proteomes" id="UP000717515">
    <property type="component" value="Unassembled WGS sequence"/>
</dbReference>
<feature type="region of interest" description="Disordered" evidence="4">
    <location>
        <begin position="1"/>
        <end position="28"/>
    </location>
</feature>
<evidence type="ECO:0000256" key="4">
    <source>
        <dbReference type="SAM" id="MobiDB-lite"/>
    </source>
</evidence>
<comment type="similarity">
    <text evidence="2">Belongs to the major facilitator superfamily. Monocarboxylate porter (TC 2.A.1.13) family.</text>
</comment>
<proteinExistence type="inferred from homology"/>
<dbReference type="PANTHER" id="PTHR11360">
    <property type="entry name" value="MONOCARBOXYLATE TRANSPORTER"/>
    <property type="match status" value="1"/>
</dbReference>
<dbReference type="Pfam" id="PF01145">
    <property type="entry name" value="Band_7"/>
    <property type="match status" value="1"/>
</dbReference>
<keyword evidence="5" id="KW-0812">Transmembrane</keyword>
<dbReference type="GO" id="GO:0005886">
    <property type="term" value="C:plasma membrane"/>
    <property type="evidence" value="ECO:0007669"/>
    <property type="project" value="UniProtKB-ARBA"/>
</dbReference>
<dbReference type="GO" id="GO:0022857">
    <property type="term" value="F:transmembrane transporter activity"/>
    <property type="evidence" value="ECO:0007669"/>
    <property type="project" value="InterPro"/>
</dbReference>
<dbReference type="SUPFAM" id="SSF103473">
    <property type="entry name" value="MFS general substrate transporter"/>
    <property type="match status" value="1"/>
</dbReference>
<evidence type="ECO:0000259" key="6">
    <source>
        <dbReference type="PROSITE" id="PS50850"/>
    </source>
</evidence>
<feature type="transmembrane region" description="Helical" evidence="5">
    <location>
        <begin position="165"/>
        <end position="184"/>
    </location>
</feature>
<evidence type="ECO:0000256" key="5">
    <source>
        <dbReference type="SAM" id="Phobius"/>
    </source>
</evidence>
<reference evidence="7" key="1">
    <citation type="submission" date="2021-07" db="EMBL/GenBank/DDBJ databases">
        <title>Draft genome of Mortierella alpina, strain LL118, isolated from an aspen leaf litter sample.</title>
        <authorList>
            <person name="Yang S."/>
            <person name="Vinatzer B.A."/>
        </authorList>
    </citation>
    <scope>NUCLEOTIDE SEQUENCE</scope>
    <source>
        <strain evidence="7">LL118</strain>
    </source>
</reference>
<feature type="compositionally biased region" description="Basic and acidic residues" evidence="4">
    <location>
        <begin position="8"/>
        <end position="28"/>
    </location>
</feature>
<feature type="transmembrane region" description="Helical" evidence="5">
    <location>
        <begin position="196"/>
        <end position="214"/>
    </location>
</feature>
<dbReference type="InterPro" id="IPR020846">
    <property type="entry name" value="MFS_dom"/>
</dbReference>
<dbReference type="Gene3D" id="6.10.250.2090">
    <property type="match status" value="1"/>
</dbReference>
<keyword evidence="5" id="KW-0472">Membrane</keyword>
<feature type="transmembrane region" description="Helical" evidence="5">
    <location>
        <begin position="141"/>
        <end position="159"/>
    </location>
</feature>
<dbReference type="Gene3D" id="3.30.479.30">
    <property type="entry name" value="Band 7 domain"/>
    <property type="match status" value="1"/>
</dbReference>
<dbReference type="InterPro" id="IPR001972">
    <property type="entry name" value="Stomatin_HflK_fam"/>
</dbReference>
<feature type="transmembrane region" description="Helical" evidence="5">
    <location>
        <begin position="451"/>
        <end position="469"/>
    </location>
</feature>
<accession>A0A9P7ZYH8</accession>
<dbReference type="InterPro" id="IPR011701">
    <property type="entry name" value="MFS"/>
</dbReference>
<dbReference type="Gene3D" id="1.20.1250.20">
    <property type="entry name" value="MFS general substrate transporter like domains"/>
    <property type="match status" value="1"/>
</dbReference>
<dbReference type="FunFam" id="3.30.479.30:FF:000004">
    <property type="entry name" value="Putative membrane protease family, stomatin"/>
    <property type="match status" value="1"/>
</dbReference>
<protein>
    <recommendedName>
        <fullName evidence="6">Major facilitator superfamily (MFS) profile domain-containing protein</fullName>
    </recommendedName>
</protein>
<dbReference type="AlphaFoldDB" id="A0A9P7ZYH8"/>
<feature type="transmembrane region" description="Helical" evidence="5">
    <location>
        <begin position="292"/>
        <end position="313"/>
    </location>
</feature>
<organism evidence="7 8">
    <name type="scientific">Mortierella alpina</name>
    <name type="common">Oleaginous fungus</name>
    <name type="synonym">Mortierella renispora</name>
    <dbReference type="NCBI Taxonomy" id="64518"/>
    <lineage>
        <taxon>Eukaryota</taxon>
        <taxon>Fungi</taxon>
        <taxon>Fungi incertae sedis</taxon>
        <taxon>Mucoromycota</taxon>
        <taxon>Mortierellomycotina</taxon>
        <taxon>Mortierellomycetes</taxon>
        <taxon>Mortierellales</taxon>
        <taxon>Mortierellaceae</taxon>
        <taxon>Mortierella</taxon>
    </lineage>
</organism>
<feature type="transmembrane region" description="Helical" evidence="5">
    <location>
        <begin position="325"/>
        <end position="345"/>
    </location>
</feature>
<dbReference type="PROSITE" id="PS50850">
    <property type="entry name" value="MFS"/>
    <property type="match status" value="1"/>
</dbReference>
<evidence type="ECO:0000313" key="8">
    <source>
        <dbReference type="Proteomes" id="UP000717515"/>
    </source>
</evidence>
<dbReference type="GO" id="GO:0098552">
    <property type="term" value="C:side of membrane"/>
    <property type="evidence" value="ECO:0007669"/>
    <property type="project" value="UniProtKB-ARBA"/>
</dbReference>
<feature type="transmembrane region" description="Helical" evidence="5">
    <location>
        <begin position="66"/>
        <end position="90"/>
    </location>
</feature>
<dbReference type="InterPro" id="IPR050327">
    <property type="entry name" value="Proton-linked_MCT"/>
</dbReference>
<comment type="subcellular location">
    <subcellularLocation>
        <location evidence="1">Membrane</location>
        <topology evidence="1">Multi-pass membrane protein</topology>
    </subcellularLocation>
</comment>
<dbReference type="PRINTS" id="PR00721">
    <property type="entry name" value="STOMATIN"/>
</dbReference>
<dbReference type="InterPro" id="IPR036013">
    <property type="entry name" value="Band_7/SPFH_dom_sf"/>
</dbReference>
<evidence type="ECO:0000256" key="1">
    <source>
        <dbReference type="ARBA" id="ARBA00004141"/>
    </source>
</evidence>
<sequence length="791" mass="86449">MTTSKQEVTSEKSLDPQERTVHPMAHQDSELTVTNDIHTKKGSSDDVEFVSAAADPDEQAFVDGPLYGWVIVFAAFTSQMVSMGVCNVYGVYQNYYFTKTFQGSASTFQLAWIGSLAIMALDLAGPFAGSICDYFGHRQSALVGVIVMTLSLVAAAFATEVWQLYLSQGLLYGLGGSLTYFASLTLPSQWFKRNRGFVTGISISGGGIGGLWLSPVISKLLDSKGLRWTMLAVAIAHLVILFPVCMLFKTRNETGRQRVKRIKRFGFRKGESLEEEKKRKFVDFTILRDTRFCLLFVAGIFVVSGYFTPFYFINSYATQHGVDTSTAALMVGVMNGSSAVGRIVMGLVSDKIGSINALLISTFAATLSLFLIWTFAKTVAVMFLFSVVYGLCCGAYLSSTVSASGEICGQGRLATVTGILYAGMAVGSTIGSPTSGAILDSIGHKTDYTGVIVWAGTVMLIGSSLLFLLKYRTNKRMFVKFMPRSPSDDINMENLNNTPVTQQPRGQHGMQQSFAQEFSPDDENHGVYGSLMNTAGSIIGALGSIPCCICCPNPYKSVSQGHVGLITRFGKFYKIVDPGLTKINPVTEKMIKVDIKIQIADIPQQVIMTKDNVNVQIDSVLYWHIINPSQSVFGVSNVQAALIERTQTTLRHILGMRVLQELIENREAIGEEIQEVIDAPARNWGVKVESVLIKDITFSKELQESLSSAAQAKRMAESKVIGAQAEVDSAKLMRAAADILNTPAAMQIRYLETMTSMAKGSNTRVIFMPTQQSGNEMTPMQANQWEQMAKQ</sequence>
<evidence type="ECO:0000256" key="2">
    <source>
        <dbReference type="ARBA" id="ARBA00006727"/>
    </source>
</evidence>
<dbReference type="SMART" id="SM00244">
    <property type="entry name" value="PHB"/>
    <property type="match status" value="1"/>
</dbReference>
<dbReference type="Pfam" id="PF07690">
    <property type="entry name" value="MFS_1"/>
    <property type="match status" value="1"/>
</dbReference>
<name>A0A9P7ZYH8_MORAP</name>
<dbReference type="InterPro" id="IPR036259">
    <property type="entry name" value="MFS_trans_sf"/>
</dbReference>
<evidence type="ECO:0000256" key="3">
    <source>
        <dbReference type="ARBA" id="ARBA00008164"/>
    </source>
</evidence>
<gene>
    <name evidence="7" type="ORF">KVV02_003937</name>
</gene>
<keyword evidence="5" id="KW-1133">Transmembrane helix</keyword>
<dbReference type="InterPro" id="IPR001107">
    <property type="entry name" value="Band_7"/>
</dbReference>
<feature type="transmembrane region" description="Helical" evidence="5">
    <location>
        <begin position="226"/>
        <end position="248"/>
    </location>
</feature>
<dbReference type="SUPFAM" id="SSF117892">
    <property type="entry name" value="Band 7/SPFH domain"/>
    <property type="match status" value="1"/>
</dbReference>
<dbReference type="CDD" id="cd17352">
    <property type="entry name" value="MFS_MCT_SLC16"/>
    <property type="match status" value="1"/>
</dbReference>
<dbReference type="CDD" id="cd13437">
    <property type="entry name" value="SPFH_alloslipin"/>
    <property type="match status" value="1"/>
</dbReference>
<feature type="transmembrane region" description="Helical" evidence="5">
    <location>
        <begin position="382"/>
        <end position="401"/>
    </location>
</feature>
<dbReference type="PANTHER" id="PTHR11360:SF284">
    <property type="entry name" value="EG:103B4.3 PROTEIN-RELATED"/>
    <property type="match status" value="1"/>
</dbReference>
<feature type="transmembrane region" description="Helical" evidence="5">
    <location>
        <begin position="413"/>
        <end position="431"/>
    </location>
</feature>
<dbReference type="EMBL" id="JAIFTL010000216">
    <property type="protein sequence ID" value="KAG9321268.1"/>
    <property type="molecule type" value="Genomic_DNA"/>
</dbReference>
<feature type="transmembrane region" description="Helical" evidence="5">
    <location>
        <begin position="357"/>
        <end position="376"/>
    </location>
</feature>
<feature type="transmembrane region" description="Helical" evidence="5">
    <location>
        <begin position="110"/>
        <end position="129"/>
    </location>
</feature>
<comment type="similarity">
    <text evidence="3">Belongs to the band 7/mec-2 family.</text>
</comment>